<dbReference type="EMBL" id="MFAT01000002">
    <property type="protein sequence ID" value="OGD87247.1"/>
    <property type="molecule type" value="Genomic_DNA"/>
</dbReference>
<evidence type="ECO:0000256" key="1">
    <source>
        <dbReference type="SAM" id="MobiDB-lite"/>
    </source>
</evidence>
<evidence type="ECO:0000313" key="2">
    <source>
        <dbReference type="EMBL" id="OGD87247.1"/>
    </source>
</evidence>
<protein>
    <submittedName>
        <fullName evidence="2">Uncharacterized protein</fullName>
    </submittedName>
</protein>
<organism evidence="2 3">
    <name type="scientific">Candidatus Curtissbacteria bacterium RBG_13_35_7</name>
    <dbReference type="NCBI Taxonomy" id="1797705"/>
    <lineage>
        <taxon>Bacteria</taxon>
        <taxon>Candidatus Curtissiibacteriota</taxon>
    </lineage>
</organism>
<comment type="caution">
    <text evidence="2">The sequence shown here is derived from an EMBL/GenBank/DDBJ whole genome shotgun (WGS) entry which is preliminary data.</text>
</comment>
<sequence>MIFIVIGIIILVVSFFIALSSLVKEQKNVNQDDSDNGNLGNKFETGIEQGVEDAMQPEKIIEPKTGASNLNVNRGSLDTRHTDIKDGEIGSSDWTHFPWEDKNKIKENVDMDMGEDNIEVKRIRDELERITSQKAQQDQQTSQVQQGGQLINSNQEDKIIDADNPLKGEFRVKDLGNNNS</sequence>
<gene>
    <name evidence="2" type="ORF">A2164_04335</name>
</gene>
<feature type="region of interest" description="Disordered" evidence="1">
    <location>
        <begin position="129"/>
        <end position="180"/>
    </location>
</feature>
<evidence type="ECO:0000313" key="3">
    <source>
        <dbReference type="Proteomes" id="UP000176317"/>
    </source>
</evidence>
<proteinExistence type="predicted"/>
<feature type="compositionally biased region" description="Basic and acidic residues" evidence="1">
    <location>
        <begin position="155"/>
        <end position="174"/>
    </location>
</feature>
<accession>A0A1F5G5X5</accession>
<dbReference type="AlphaFoldDB" id="A0A1F5G5X5"/>
<reference evidence="2 3" key="1">
    <citation type="journal article" date="2016" name="Nat. Commun.">
        <title>Thousands of microbial genomes shed light on interconnected biogeochemical processes in an aquifer system.</title>
        <authorList>
            <person name="Anantharaman K."/>
            <person name="Brown C.T."/>
            <person name="Hug L.A."/>
            <person name="Sharon I."/>
            <person name="Castelle C.J."/>
            <person name="Probst A.J."/>
            <person name="Thomas B.C."/>
            <person name="Singh A."/>
            <person name="Wilkins M.J."/>
            <person name="Karaoz U."/>
            <person name="Brodie E.L."/>
            <person name="Williams K.H."/>
            <person name="Hubbard S.S."/>
            <person name="Banfield J.F."/>
        </authorList>
    </citation>
    <scope>NUCLEOTIDE SEQUENCE [LARGE SCALE GENOMIC DNA]</scope>
</reference>
<feature type="compositionally biased region" description="Low complexity" evidence="1">
    <location>
        <begin position="133"/>
        <end position="149"/>
    </location>
</feature>
<dbReference type="Proteomes" id="UP000176317">
    <property type="component" value="Unassembled WGS sequence"/>
</dbReference>
<name>A0A1F5G5X5_9BACT</name>